<protein>
    <recommendedName>
        <fullName evidence="1">Amidase domain-containing protein</fullName>
    </recommendedName>
</protein>
<feature type="non-terminal residue" evidence="2">
    <location>
        <position position="470"/>
    </location>
</feature>
<comment type="caution">
    <text evidence="2">The sequence shown here is derived from an EMBL/GenBank/DDBJ whole genome shotgun (WGS) entry which is preliminary data.</text>
</comment>
<dbReference type="PANTHER" id="PTHR42678:SF34">
    <property type="entry name" value="OS04G0183300 PROTEIN"/>
    <property type="match status" value="1"/>
</dbReference>
<reference evidence="2" key="1">
    <citation type="submission" date="2021-10" db="EMBL/GenBank/DDBJ databases">
        <authorList>
            <person name="Piombo E."/>
        </authorList>
    </citation>
    <scope>NUCLEOTIDE SEQUENCE</scope>
</reference>
<dbReference type="Proteomes" id="UP000696573">
    <property type="component" value="Unassembled WGS sequence"/>
</dbReference>
<organism evidence="2 3">
    <name type="scientific">Clonostachys rhizophaga</name>
    <dbReference type="NCBI Taxonomy" id="160324"/>
    <lineage>
        <taxon>Eukaryota</taxon>
        <taxon>Fungi</taxon>
        <taxon>Dikarya</taxon>
        <taxon>Ascomycota</taxon>
        <taxon>Pezizomycotina</taxon>
        <taxon>Sordariomycetes</taxon>
        <taxon>Hypocreomycetidae</taxon>
        <taxon>Hypocreales</taxon>
        <taxon>Bionectriaceae</taxon>
        <taxon>Clonostachys</taxon>
    </lineage>
</organism>
<dbReference type="EMBL" id="CABFNQ020000690">
    <property type="protein sequence ID" value="CAH0023123.1"/>
    <property type="molecule type" value="Genomic_DNA"/>
</dbReference>
<evidence type="ECO:0000313" key="3">
    <source>
        <dbReference type="Proteomes" id="UP000696573"/>
    </source>
</evidence>
<proteinExistence type="predicted"/>
<feature type="non-terminal residue" evidence="2">
    <location>
        <position position="1"/>
    </location>
</feature>
<dbReference type="InterPro" id="IPR036928">
    <property type="entry name" value="AS_sf"/>
</dbReference>
<dbReference type="AlphaFoldDB" id="A0A9N9YGS3"/>
<sequence length="470" mass="50359">VQNIEAYLGQIRRHNTSGAKLNLIVSLRDREELLDEARAPPEFGLPTTPKHNAAAIDAVREDSYVRNCCALPIQLISAGMILMGKSNLSATASFFQRSLSGEMITNKIPEATLGGPLLAGKVNHRTFPAGLKKARRSAARSYCSSTGSAHGAAAGFIPIAIGTETCGSLITPAGRARVYTLKITPGAANTDGICKITIAWDTIGAFAKTIHEVAVVTGLLLQKDKTATVDSTLTNYLRKDFTGLRIDFVGPDLWAIEDDTKEADPSFPGEIKAQFELAMKGIRDLGGQVVYPVEIPAYKTFFHRGEPLLGSITNAEVKICLNEYFQSLENSTVKTLDEVIAFNKQNPDMELPPGNTGQEDLIAAAESTVKPDDLPSLRDLFYSKAGKDGAEKTIRQHNLDVVVAPVDSPAQSVSTGSMTPAATVPLGYAKINGHPFGAQLLGLPNTEPKLIEVMSAWEAIFPSRGTPDLS</sequence>
<evidence type="ECO:0000259" key="1">
    <source>
        <dbReference type="Pfam" id="PF01425"/>
    </source>
</evidence>
<dbReference type="Pfam" id="PF01425">
    <property type="entry name" value="Amidase"/>
    <property type="match status" value="1"/>
</dbReference>
<dbReference type="OrthoDB" id="566138at2759"/>
<dbReference type="PANTHER" id="PTHR42678">
    <property type="entry name" value="AMIDASE"/>
    <property type="match status" value="1"/>
</dbReference>
<evidence type="ECO:0000313" key="2">
    <source>
        <dbReference type="EMBL" id="CAH0023123.1"/>
    </source>
</evidence>
<keyword evidence="3" id="KW-1185">Reference proteome</keyword>
<dbReference type="InterPro" id="IPR023631">
    <property type="entry name" value="Amidase_dom"/>
</dbReference>
<dbReference type="SUPFAM" id="SSF75304">
    <property type="entry name" value="Amidase signature (AS) enzymes"/>
    <property type="match status" value="1"/>
</dbReference>
<dbReference type="Gene3D" id="3.90.1300.10">
    <property type="entry name" value="Amidase signature (AS) domain"/>
    <property type="match status" value="1"/>
</dbReference>
<gene>
    <name evidence="2" type="ORF">CRHIZ90672A_00007575</name>
</gene>
<feature type="domain" description="Amidase" evidence="1">
    <location>
        <begin position="144"/>
        <end position="297"/>
    </location>
</feature>
<name>A0A9N9YGS3_9HYPO</name>
<accession>A0A9N9YGS3</accession>